<dbReference type="Gene3D" id="3.60.15.10">
    <property type="entry name" value="Ribonuclease Z/Hydroxyacylglutathione hydrolase-like"/>
    <property type="match status" value="1"/>
</dbReference>
<feature type="non-terminal residue" evidence="2">
    <location>
        <position position="227"/>
    </location>
</feature>
<evidence type="ECO:0000313" key="2">
    <source>
        <dbReference type="EMBL" id="GAG93838.1"/>
    </source>
</evidence>
<name>X1CC28_9ZZZZ</name>
<protein>
    <recommendedName>
        <fullName evidence="1">Metallo-beta-lactamase domain-containing protein</fullName>
    </recommendedName>
</protein>
<gene>
    <name evidence="2" type="ORF">S01H4_38736</name>
</gene>
<dbReference type="InterPro" id="IPR036866">
    <property type="entry name" value="RibonucZ/Hydroxyglut_hydro"/>
</dbReference>
<organism evidence="2">
    <name type="scientific">marine sediment metagenome</name>
    <dbReference type="NCBI Taxonomy" id="412755"/>
    <lineage>
        <taxon>unclassified sequences</taxon>
        <taxon>metagenomes</taxon>
        <taxon>ecological metagenomes</taxon>
    </lineage>
</organism>
<reference evidence="2" key="1">
    <citation type="journal article" date="2014" name="Front. Microbiol.">
        <title>High frequency of phylogenetically diverse reductive dehalogenase-homologous genes in deep subseafloor sedimentary metagenomes.</title>
        <authorList>
            <person name="Kawai M."/>
            <person name="Futagami T."/>
            <person name="Toyoda A."/>
            <person name="Takaki Y."/>
            <person name="Nishi S."/>
            <person name="Hori S."/>
            <person name="Arai W."/>
            <person name="Tsubouchi T."/>
            <person name="Morono Y."/>
            <person name="Uchiyama I."/>
            <person name="Ito T."/>
            <person name="Fujiyama A."/>
            <person name="Inagaki F."/>
            <person name="Takami H."/>
        </authorList>
    </citation>
    <scope>NUCLEOTIDE SEQUENCE</scope>
    <source>
        <strain evidence="2">Expedition CK06-06</strain>
    </source>
</reference>
<feature type="domain" description="Metallo-beta-lactamase" evidence="1">
    <location>
        <begin position="27"/>
        <end position="211"/>
    </location>
</feature>
<dbReference type="SMART" id="SM00849">
    <property type="entry name" value="Lactamase_B"/>
    <property type="match status" value="1"/>
</dbReference>
<dbReference type="PANTHER" id="PTHR42951:SF22">
    <property type="entry name" value="METALLO BETA-LACTAMASE SUPERFAMILY LIPOPROTEIN"/>
    <property type="match status" value="1"/>
</dbReference>
<dbReference type="Pfam" id="PF00753">
    <property type="entry name" value="Lactamase_B"/>
    <property type="match status" value="1"/>
</dbReference>
<dbReference type="InterPro" id="IPR001279">
    <property type="entry name" value="Metallo-B-lactamas"/>
</dbReference>
<accession>X1CC28</accession>
<dbReference type="EMBL" id="BART01020913">
    <property type="protein sequence ID" value="GAG93838.1"/>
    <property type="molecule type" value="Genomic_DNA"/>
</dbReference>
<dbReference type="PANTHER" id="PTHR42951">
    <property type="entry name" value="METALLO-BETA-LACTAMASE DOMAIN-CONTAINING"/>
    <property type="match status" value="1"/>
</dbReference>
<comment type="caution">
    <text evidence="2">The sequence shown here is derived from an EMBL/GenBank/DDBJ whole genome shotgun (WGS) entry which is preliminary data.</text>
</comment>
<dbReference type="InterPro" id="IPR050855">
    <property type="entry name" value="NDM-1-like"/>
</dbReference>
<dbReference type="AlphaFoldDB" id="X1CC28"/>
<sequence length="227" mass="25736">MPWIVKEGKFNSDTYLFDSFQLDAEYGMAYFILQGKKKRALIDTSGPVEAERFAKKLKKLELTPDILILTHSHWDHAGGTTVFQNEFPNIEVFAAKPAIESLKNNSKYNESFSDVITDLEPVENITPVKEGDVIDLGEMELLIYETPGHTNCSISVLDQKNMILYVGDALGYLWEKFLFPPIMPPEFSQEKLLSTFNKVKKIDYSAIAWAHYGLLTEDAAEILPTYA</sequence>
<dbReference type="SUPFAM" id="SSF56281">
    <property type="entry name" value="Metallo-hydrolase/oxidoreductase"/>
    <property type="match status" value="1"/>
</dbReference>
<proteinExistence type="predicted"/>
<evidence type="ECO:0000259" key="1">
    <source>
        <dbReference type="SMART" id="SM00849"/>
    </source>
</evidence>